<dbReference type="RefSeq" id="WP_149080937.1">
    <property type="nucleotide sequence ID" value="NZ_VTAW01000007.1"/>
</dbReference>
<dbReference type="PANTHER" id="PTHR43129">
    <property type="entry name" value="FOSMIDOMYCIN RESISTANCE PROTEIN"/>
    <property type="match status" value="1"/>
</dbReference>
<reference evidence="3 4" key="1">
    <citation type="submission" date="2019-08" db="EMBL/GenBank/DDBJ databases">
        <title>Archaea genome.</title>
        <authorList>
            <person name="Kajale S."/>
            <person name="Shouche Y."/>
            <person name="Deshpande N."/>
            <person name="Sharma A."/>
        </authorList>
    </citation>
    <scope>NUCLEOTIDE SEQUENCE [LARGE SCALE GENOMIC DNA]</scope>
    <source>
        <strain evidence="3 4">ESP3B_9</strain>
    </source>
</reference>
<keyword evidence="4" id="KW-1185">Reference proteome</keyword>
<dbReference type="GO" id="GO:0022857">
    <property type="term" value="F:transmembrane transporter activity"/>
    <property type="evidence" value="ECO:0007669"/>
    <property type="project" value="InterPro"/>
</dbReference>
<evidence type="ECO:0000256" key="1">
    <source>
        <dbReference type="SAM" id="Phobius"/>
    </source>
</evidence>
<feature type="transmembrane region" description="Helical" evidence="1">
    <location>
        <begin position="380"/>
        <end position="400"/>
    </location>
</feature>
<name>A0A5D5AT11_9EURY</name>
<dbReference type="SUPFAM" id="SSF103473">
    <property type="entry name" value="MFS general substrate transporter"/>
    <property type="match status" value="1"/>
</dbReference>
<dbReference type="AlphaFoldDB" id="A0A5D5AT11"/>
<feature type="transmembrane region" description="Helical" evidence="1">
    <location>
        <begin position="49"/>
        <end position="68"/>
    </location>
</feature>
<dbReference type="InterPro" id="IPR020846">
    <property type="entry name" value="MFS_dom"/>
</dbReference>
<gene>
    <name evidence="3" type="ORF">FYC77_07735</name>
</gene>
<comment type="caution">
    <text evidence="3">The sequence shown here is derived from an EMBL/GenBank/DDBJ whole genome shotgun (WGS) entry which is preliminary data.</text>
</comment>
<dbReference type="GO" id="GO:0005886">
    <property type="term" value="C:plasma membrane"/>
    <property type="evidence" value="ECO:0007669"/>
    <property type="project" value="TreeGrafter"/>
</dbReference>
<protein>
    <submittedName>
        <fullName evidence="3">MFS transporter</fullName>
    </submittedName>
</protein>
<organism evidence="3 4">
    <name type="scientific">Natrialba swarupiae</name>
    <dbReference type="NCBI Taxonomy" id="2448032"/>
    <lineage>
        <taxon>Archaea</taxon>
        <taxon>Methanobacteriati</taxon>
        <taxon>Methanobacteriota</taxon>
        <taxon>Stenosarchaea group</taxon>
        <taxon>Halobacteria</taxon>
        <taxon>Halobacteriales</taxon>
        <taxon>Natrialbaceae</taxon>
        <taxon>Natrialba</taxon>
    </lineage>
</organism>
<feature type="transmembrane region" description="Helical" evidence="1">
    <location>
        <begin position="238"/>
        <end position="255"/>
    </location>
</feature>
<dbReference type="PANTHER" id="PTHR43129:SF1">
    <property type="entry name" value="FOSMIDOMYCIN RESISTANCE PROTEIN"/>
    <property type="match status" value="1"/>
</dbReference>
<accession>A0A5D5AT11</accession>
<feature type="transmembrane region" description="Helical" evidence="1">
    <location>
        <begin position="409"/>
        <end position="433"/>
    </location>
</feature>
<feature type="transmembrane region" description="Helical" evidence="1">
    <location>
        <begin position="184"/>
        <end position="203"/>
    </location>
</feature>
<feature type="transmembrane region" description="Helical" evidence="1">
    <location>
        <begin position="343"/>
        <end position="360"/>
    </location>
</feature>
<feature type="transmembrane region" description="Helical" evidence="1">
    <location>
        <begin position="112"/>
        <end position="133"/>
    </location>
</feature>
<feature type="transmembrane region" description="Helical" evidence="1">
    <location>
        <begin position="318"/>
        <end position="336"/>
    </location>
</feature>
<dbReference type="Proteomes" id="UP000324104">
    <property type="component" value="Unassembled WGS sequence"/>
</dbReference>
<proteinExistence type="predicted"/>
<sequence length="437" mass="47340">MFGLSRYELRFALVISTAHLTQHFLMRLLPPLIPVLAVALDYPLWQLGLLISIYSVGGGIAQAPLGILSDRYDRLYILPTGIVIASLSYLIFALSPTIGSTIPEIYLLGHNFAGGFIVMVVSMLGVGIGAAVVHPTAYPLITDNIDRENKGKVIGGFGSFAKIGDALSPTIIGVLILVLVWEQIILVLGTIGVLVGIALYLLLRGDEFTTNPVAEDHPQGVVSDTTSENIWQADNRTYLYPLLVIYVFIITKMIPSNGLNTFLPVFIVGVYGYSTELVGVSMGAESIANFYFATLLFSAAFLQLILGAVTDRYDPRTVILICLGISTIGLLVLALFDLSKFPLLVVIIVLGGSLWGTNPARDTLISNITPPDREGRTFGYIWTFVQLTGALIPVLVGYIIDLFGYREGFLLLTGGAVLSFVSVSLLFSSRFYVTNSM</sequence>
<keyword evidence="1" id="KW-0472">Membrane</keyword>
<keyword evidence="1" id="KW-0812">Transmembrane</keyword>
<dbReference type="InterPro" id="IPR011701">
    <property type="entry name" value="MFS"/>
</dbReference>
<evidence type="ECO:0000313" key="3">
    <source>
        <dbReference type="EMBL" id="TYT62650.1"/>
    </source>
</evidence>
<dbReference type="InterPro" id="IPR036259">
    <property type="entry name" value="MFS_trans_sf"/>
</dbReference>
<evidence type="ECO:0000313" key="4">
    <source>
        <dbReference type="Proteomes" id="UP000324104"/>
    </source>
</evidence>
<feature type="transmembrane region" description="Helical" evidence="1">
    <location>
        <begin position="153"/>
        <end position="178"/>
    </location>
</feature>
<feature type="transmembrane region" description="Helical" evidence="1">
    <location>
        <begin position="75"/>
        <end position="92"/>
    </location>
</feature>
<feature type="transmembrane region" description="Helical" evidence="1">
    <location>
        <begin position="287"/>
        <end position="306"/>
    </location>
</feature>
<dbReference type="EMBL" id="VTAW01000007">
    <property type="protein sequence ID" value="TYT62650.1"/>
    <property type="molecule type" value="Genomic_DNA"/>
</dbReference>
<dbReference type="PROSITE" id="PS50850">
    <property type="entry name" value="MFS"/>
    <property type="match status" value="1"/>
</dbReference>
<evidence type="ECO:0000259" key="2">
    <source>
        <dbReference type="PROSITE" id="PS50850"/>
    </source>
</evidence>
<keyword evidence="1" id="KW-1133">Transmembrane helix</keyword>
<feature type="domain" description="Major facilitator superfamily (MFS) profile" evidence="2">
    <location>
        <begin position="11"/>
        <end position="431"/>
    </location>
</feature>
<dbReference type="Pfam" id="PF07690">
    <property type="entry name" value="MFS_1"/>
    <property type="match status" value="1"/>
</dbReference>
<dbReference type="Gene3D" id="1.20.1250.20">
    <property type="entry name" value="MFS general substrate transporter like domains"/>
    <property type="match status" value="2"/>
</dbReference>